<gene>
    <name evidence="2" type="primary">LOC118408794</name>
</gene>
<evidence type="ECO:0000313" key="1">
    <source>
        <dbReference type="Proteomes" id="UP000001554"/>
    </source>
</evidence>
<protein>
    <submittedName>
        <fullName evidence="2">Uncharacterized protein LOC118408794</fullName>
    </submittedName>
</protein>
<sequence length="449" mass="51754">MIFSKHGRTSKQQQSTFRTQGHTIDITKFYTYLGIDITPSGSFSRATKQLRLKALRASFKLKSLLASNHNPSISLALDLFHSLVKPILLYCAEVLGTNIQCRDLIFNGVQEYPAENIREGIYNILSPILGSNIQLLKVTRLGKKNDVTSPRPVLVRFKRYSDKLNILYQSELLSNQNILLTHPKFSYEVSDLEHVLLNYCKILLQVPRSSVNAAVRGELGTFPLYIEAQSQLIKYWLRLQNLPNDRIVKKAYDFAVEQEQDWAVHVQDILCRHGFQNVWLNPAVDAKHFGNVFKERLKDTFVSGWRQEIRNYSKLQTYSKFKTNFTLEKYLSSIQNKSFVANITKLRISAHCLEIEKGRYNNIPATQRRCPTCNHGIEDELHFLLLCPTYTEERQKLMDVINKTTNITLPKTSSETFNLLMSCPDAISLYIGQYISTAFQKRNRIDTNT</sequence>
<dbReference type="Proteomes" id="UP000001554">
    <property type="component" value="Unplaced"/>
</dbReference>
<evidence type="ECO:0000313" key="2">
    <source>
        <dbReference type="RefSeq" id="XP_035665547.1"/>
    </source>
</evidence>
<proteinExistence type="predicted"/>
<dbReference type="AlphaFoldDB" id="A0A9J7HVT0"/>
<dbReference type="OrthoDB" id="6070753at2759"/>
<reference evidence="2" key="1">
    <citation type="submission" date="2025-08" db="UniProtKB">
        <authorList>
            <consortium name="RefSeq"/>
        </authorList>
    </citation>
    <scope>IDENTIFICATION</scope>
    <source>
        <strain evidence="2">S238N-H82</strain>
        <tissue evidence="2">Testes</tissue>
    </source>
</reference>
<keyword evidence="1" id="KW-1185">Reference proteome</keyword>
<name>A0A9J7HVT0_BRAFL</name>
<dbReference type="OMA" id="LANQNVW"/>
<accession>A0A9J7HVT0</accession>
<organism evidence="1 2">
    <name type="scientific">Branchiostoma floridae</name>
    <name type="common">Florida lancelet</name>
    <name type="synonym">Amphioxus</name>
    <dbReference type="NCBI Taxonomy" id="7739"/>
    <lineage>
        <taxon>Eukaryota</taxon>
        <taxon>Metazoa</taxon>
        <taxon>Chordata</taxon>
        <taxon>Cephalochordata</taxon>
        <taxon>Leptocardii</taxon>
        <taxon>Amphioxiformes</taxon>
        <taxon>Branchiostomatidae</taxon>
        <taxon>Branchiostoma</taxon>
    </lineage>
</organism>
<dbReference type="RefSeq" id="XP_035665547.1">
    <property type="nucleotide sequence ID" value="XM_035809654.1"/>
</dbReference>
<dbReference type="GeneID" id="118408794"/>
<dbReference type="KEGG" id="bfo:118408794"/>